<dbReference type="EMBL" id="NEXC01000074">
    <property type="protein sequence ID" value="PSN82441.1"/>
    <property type="molecule type" value="Genomic_DNA"/>
</dbReference>
<reference evidence="1 2" key="1">
    <citation type="submission" date="2017-04" db="EMBL/GenBank/DDBJ databases">
        <title>Novel microbial lineages endemic to geothermal iron-oxide mats fill important gaps in the evolutionary history of Archaea.</title>
        <authorList>
            <person name="Jay Z.J."/>
            <person name="Beam J.P."/>
            <person name="Dlakic M."/>
            <person name="Rusch D.B."/>
            <person name="Kozubal M.A."/>
            <person name="Inskeep W.P."/>
        </authorList>
    </citation>
    <scope>NUCLEOTIDE SEQUENCE [LARGE SCALE GENOMIC DNA]</scope>
    <source>
        <strain evidence="1">OSP_D</strain>
    </source>
</reference>
<protein>
    <submittedName>
        <fullName evidence="1">Uncharacterized protein</fullName>
    </submittedName>
</protein>
<gene>
    <name evidence="1" type="ORF">B9Q01_08045</name>
</gene>
<organism evidence="1 2">
    <name type="scientific">Candidatus Marsarchaeota G1 archaeon OSP_D</name>
    <dbReference type="NCBI Taxonomy" id="1978155"/>
    <lineage>
        <taxon>Archaea</taxon>
        <taxon>Candidatus Marsarchaeota</taxon>
        <taxon>Candidatus Marsarchaeota group 1</taxon>
    </lineage>
</organism>
<proteinExistence type="predicted"/>
<evidence type="ECO:0000313" key="2">
    <source>
        <dbReference type="Proteomes" id="UP000240880"/>
    </source>
</evidence>
<accession>A0A2R6A7S0</accession>
<name>A0A2R6A7S0_9ARCH</name>
<dbReference type="Proteomes" id="UP000240880">
    <property type="component" value="Unassembled WGS sequence"/>
</dbReference>
<dbReference type="AlphaFoldDB" id="A0A2R6A7S0"/>
<sequence length="93" mass="10676">MRMIRLVRGVGIPYRMRFVLKRCTPAGYTKKAIEAGDALKLAYLPGYLEFECTDPESVVKEAKKKGFRVYKGKRHFTISDGVWQVRIYATTAK</sequence>
<comment type="caution">
    <text evidence="1">The sequence shown here is derived from an EMBL/GenBank/DDBJ whole genome shotgun (WGS) entry which is preliminary data.</text>
</comment>
<evidence type="ECO:0000313" key="1">
    <source>
        <dbReference type="EMBL" id="PSN82441.1"/>
    </source>
</evidence>